<dbReference type="EC" id="1.3.5.5" evidence="2"/>
<keyword evidence="2" id="KW-0560">Oxidoreductase</keyword>
<dbReference type="Gene3D" id="3.90.660.20">
    <property type="entry name" value="Protoporphyrinogen oxidase, mitochondrial, domain 2"/>
    <property type="match status" value="1"/>
</dbReference>
<accession>A0A517TYI2</accession>
<evidence type="ECO:0000313" key="2">
    <source>
        <dbReference type="EMBL" id="QDT73440.1"/>
    </source>
</evidence>
<dbReference type="Gene3D" id="3.50.50.60">
    <property type="entry name" value="FAD/NAD(P)-binding domain"/>
    <property type="match status" value="1"/>
</dbReference>
<reference evidence="2 3" key="1">
    <citation type="submission" date="2019-02" db="EMBL/GenBank/DDBJ databases">
        <title>Deep-cultivation of Planctomycetes and their phenomic and genomic characterization uncovers novel biology.</title>
        <authorList>
            <person name="Wiegand S."/>
            <person name="Jogler M."/>
            <person name="Boedeker C."/>
            <person name="Pinto D."/>
            <person name="Vollmers J."/>
            <person name="Rivas-Marin E."/>
            <person name="Kohn T."/>
            <person name="Peeters S.H."/>
            <person name="Heuer A."/>
            <person name="Rast P."/>
            <person name="Oberbeckmann S."/>
            <person name="Bunk B."/>
            <person name="Jeske O."/>
            <person name="Meyerdierks A."/>
            <person name="Storesund J.E."/>
            <person name="Kallscheuer N."/>
            <person name="Luecker S."/>
            <person name="Lage O.M."/>
            <person name="Pohl T."/>
            <person name="Merkel B.J."/>
            <person name="Hornburger P."/>
            <person name="Mueller R.-W."/>
            <person name="Bruemmer F."/>
            <person name="Labrenz M."/>
            <person name="Spormann A.M."/>
            <person name="Op den Camp H."/>
            <person name="Overmann J."/>
            <person name="Amann R."/>
            <person name="Jetten M.S.M."/>
            <person name="Mascher T."/>
            <person name="Medema M.H."/>
            <person name="Devos D.P."/>
            <person name="Kaster A.-K."/>
            <person name="Ovreas L."/>
            <person name="Rohde M."/>
            <person name="Galperin M.Y."/>
            <person name="Jogler C."/>
        </authorList>
    </citation>
    <scope>NUCLEOTIDE SEQUENCE [LARGE SCALE GENOMIC DNA]</scope>
    <source>
        <strain evidence="2 3">I41</strain>
    </source>
</reference>
<evidence type="ECO:0000259" key="1">
    <source>
        <dbReference type="Pfam" id="PF01593"/>
    </source>
</evidence>
<keyword evidence="3" id="KW-1185">Reference proteome</keyword>
<dbReference type="PANTHER" id="PTHR42923:SF46">
    <property type="entry name" value="AMINE OXIDASE"/>
    <property type="match status" value="1"/>
</dbReference>
<dbReference type="InterPro" id="IPR050464">
    <property type="entry name" value="Zeta_carotene_desat/Oxidored"/>
</dbReference>
<dbReference type="PANTHER" id="PTHR42923">
    <property type="entry name" value="PROTOPORPHYRINOGEN OXIDASE"/>
    <property type="match status" value="1"/>
</dbReference>
<name>A0A517TYI2_9BACT</name>
<gene>
    <name evidence="2" type="primary">pds</name>
    <name evidence="2" type="ORF">I41_26290</name>
</gene>
<evidence type="ECO:0000313" key="3">
    <source>
        <dbReference type="Proteomes" id="UP000317909"/>
    </source>
</evidence>
<dbReference type="AlphaFoldDB" id="A0A517TYI2"/>
<dbReference type="Proteomes" id="UP000317909">
    <property type="component" value="Chromosome"/>
</dbReference>
<dbReference type="GO" id="GO:0016491">
    <property type="term" value="F:oxidoreductase activity"/>
    <property type="evidence" value="ECO:0007669"/>
    <property type="project" value="UniProtKB-KW"/>
</dbReference>
<dbReference type="Gene3D" id="1.10.3110.10">
    <property type="entry name" value="protoporphyrinogen ix oxidase, domain 3"/>
    <property type="match status" value="1"/>
</dbReference>
<protein>
    <submittedName>
        <fullName evidence="2">15-cis-phytoene desaturase</fullName>
        <ecNumber evidence="2">1.3.5.5</ecNumber>
    </submittedName>
</protein>
<dbReference type="InterPro" id="IPR036188">
    <property type="entry name" value="FAD/NAD-bd_sf"/>
</dbReference>
<organism evidence="2 3">
    <name type="scientific">Lacipirellula limnantheis</name>
    <dbReference type="NCBI Taxonomy" id="2528024"/>
    <lineage>
        <taxon>Bacteria</taxon>
        <taxon>Pseudomonadati</taxon>
        <taxon>Planctomycetota</taxon>
        <taxon>Planctomycetia</taxon>
        <taxon>Pirellulales</taxon>
        <taxon>Lacipirellulaceae</taxon>
        <taxon>Lacipirellula</taxon>
    </lineage>
</organism>
<dbReference type="SUPFAM" id="SSF51905">
    <property type="entry name" value="FAD/NAD(P)-binding domain"/>
    <property type="match status" value="1"/>
</dbReference>
<proteinExistence type="predicted"/>
<dbReference type="InterPro" id="IPR002937">
    <property type="entry name" value="Amino_oxidase"/>
</dbReference>
<dbReference type="OrthoDB" id="9803192at2"/>
<dbReference type="RefSeq" id="WP_145433028.1">
    <property type="nucleotide sequence ID" value="NZ_CP036339.1"/>
</dbReference>
<sequence>METGPLHFGVIGGGLLGLTLSLRLAERGRRVTLLEASDRVGGLADAWELGDVAWDRHYHVTLMSDSRLRAILAELQLDDQMRWSRTRTGFLVDGQLTSMSGLADFLRFPPLRFIDKLRLGWTIWQASRRDDWQTLEQIPVADWLIKHSGRRTFNQIWLPLLKAKLGDAWQRTSAAFIWATIQRMYAARRTGLKYEMFGYLPGGYARLLSAFQAHLQTLGVDVCVNRPVRRIERDDDGGYAVTGADGEVSTFDRVVVTLPAPTAARVCPQLSEDEIARLADVEYLGIICASVLMKKPLAGYYVTNITDAAPFTGVIEMTALVDPAELGGRTLVYLPKYLTAEDAAWSKSDDEVRVEFIAALERLFPNFDADDVLAFRVSRVRNVFALSTLNYSRRVPPIETSSPGLFIVTSAQIVNGTLNVNETIRQAESSLDTLCQPLPHPLPAFGHDAPADRELIARPR</sequence>
<feature type="domain" description="Amine oxidase" evidence="1">
    <location>
        <begin position="17"/>
        <end position="394"/>
    </location>
</feature>
<dbReference type="Pfam" id="PF01593">
    <property type="entry name" value="Amino_oxidase"/>
    <property type="match status" value="1"/>
</dbReference>
<dbReference type="KEGG" id="llh:I41_26290"/>
<dbReference type="NCBIfam" id="NF005560">
    <property type="entry name" value="PRK07233.1"/>
    <property type="match status" value="1"/>
</dbReference>
<dbReference type="EMBL" id="CP036339">
    <property type="protein sequence ID" value="QDT73440.1"/>
    <property type="molecule type" value="Genomic_DNA"/>
</dbReference>